<name>A0A498R667_9FIRM</name>
<evidence type="ECO:0000313" key="8">
    <source>
        <dbReference type="EMBL" id="VBB06347.1"/>
    </source>
</evidence>
<feature type="transmembrane region" description="Helical" evidence="6">
    <location>
        <begin position="48"/>
        <end position="70"/>
    </location>
</feature>
<keyword evidence="4 6" id="KW-1133">Transmembrane helix</keyword>
<keyword evidence="9" id="KW-1185">Reference proteome</keyword>
<dbReference type="InterPro" id="IPR011701">
    <property type="entry name" value="MFS"/>
</dbReference>
<evidence type="ECO:0000256" key="5">
    <source>
        <dbReference type="ARBA" id="ARBA00023136"/>
    </source>
</evidence>
<dbReference type="Pfam" id="PF07690">
    <property type="entry name" value="MFS_1"/>
    <property type="match status" value="1"/>
</dbReference>
<dbReference type="GO" id="GO:0022857">
    <property type="term" value="F:transmembrane transporter activity"/>
    <property type="evidence" value="ECO:0007669"/>
    <property type="project" value="InterPro"/>
</dbReference>
<feature type="domain" description="Major facilitator superfamily (MFS) profile" evidence="7">
    <location>
        <begin position="11"/>
        <end position="386"/>
    </location>
</feature>
<dbReference type="InterPro" id="IPR005829">
    <property type="entry name" value="Sugar_transporter_CS"/>
</dbReference>
<dbReference type="GO" id="GO:0005886">
    <property type="term" value="C:plasma membrane"/>
    <property type="evidence" value="ECO:0007669"/>
    <property type="project" value="UniProtKB-SubCell"/>
</dbReference>
<dbReference type="PANTHER" id="PTHR43129:SF1">
    <property type="entry name" value="FOSMIDOMYCIN RESISTANCE PROTEIN"/>
    <property type="match status" value="1"/>
</dbReference>
<proteinExistence type="predicted"/>
<dbReference type="PROSITE" id="PS00216">
    <property type="entry name" value="SUGAR_TRANSPORT_1"/>
    <property type="match status" value="1"/>
</dbReference>
<dbReference type="PANTHER" id="PTHR43129">
    <property type="entry name" value="FOSMIDOMYCIN RESISTANCE PROTEIN"/>
    <property type="match status" value="1"/>
</dbReference>
<gene>
    <name evidence="8" type="ORF">LUCI_1578</name>
</gene>
<feature type="transmembrane region" description="Helical" evidence="6">
    <location>
        <begin position="161"/>
        <end position="183"/>
    </location>
</feature>
<keyword evidence="3 6" id="KW-0812">Transmembrane</keyword>
<feature type="transmembrane region" description="Helical" evidence="6">
    <location>
        <begin position="133"/>
        <end position="155"/>
    </location>
</feature>
<keyword evidence="2" id="KW-0813">Transport</keyword>
<evidence type="ECO:0000259" key="7">
    <source>
        <dbReference type="PROSITE" id="PS50850"/>
    </source>
</evidence>
<accession>A0A498R667</accession>
<dbReference type="CDD" id="cd17478">
    <property type="entry name" value="MFS_FsR"/>
    <property type="match status" value="1"/>
</dbReference>
<organism evidence="8 9">
    <name type="scientific">Lucifera butyrica</name>
    <dbReference type="NCBI Taxonomy" id="1351585"/>
    <lineage>
        <taxon>Bacteria</taxon>
        <taxon>Bacillati</taxon>
        <taxon>Bacillota</taxon>
        <taxon>Negativicutes</taxon>
        <taxon>Veillonellales</taxon>
        <taxon>Veillonellaceae</taxon>
        <taxon>Lucifera</taxon>
    </lineage>
</organism>
<feature type="transmembrane region" description="Helical" evidence="6">
    <location>
        <begin position="330"/>
        <end position="351"/>
    </location>
</feature>
<feature type="transmembrane region" description="Helical" evidence="6">
    <location>
        <begin position="211"/>
        <end position="236"/>
    </location>
</feature>
<evidence type="ECO:0000256" key="2">
    <source>
        <dbReference type="ARBA" id="ARBA00022448"/>
    </source>
</evidence>
<dbReference type="PROSITE" id="PS50850">
    <property type="entry name" value="MFS"/>
    <property type="match status" value="1"/>
</dbReference>
<dbReference type="Gene3D" id="1.20.1250.20">
    <property type="entry name" value="MFS general substrate transporter like domains"/>
    <property type="match status" value="2"/>
</dbReference>
<dbReference type="InterPro" id="IPR020846">
    <property type="entry name" value="MFS_dom"/>
</dbReference>
<evidence type="ECO:0000256" key="6">
    <source>
        <dbReference type="SAM" id="Phobius"/>
    </source>
</evidence>
<feature type="transmembrane region" description="Helical" evidence="6">
    <location>
        <begin position="300"/>
        <end position="321"/>
    </location>
</feature>
<dbReference type="Proteomes" id="UP000277811">
    <property type="component" value="Unassembled WGS sequence"/>
</dbReference>
<evidence type="ECO:0000313" key="9">
    <source>
        <dbReference type="Proteomes" id="UP000277811"/>
    </source>
</evidence>
<comment type="subcellular location">
    <subcellularLocation>
        <location evidence="1">Cell membrane</location>
        <topology evidence="1">Multi-pass membrane protein</topology>
    </subcellularLocation>
</comment>
<evidence type="ECO:0000256" key="1">
    <source>
        <dbReference type="ARBA" id="ARBA00004651"/>
    </source>
</evidence>
<feature type="transmembrane region" description="Helical" evidence="6">
    <location>
        <begin position="357"/>
        <end position="381"/>
    </location>
</feature>
<dbReference type="InterPro" id="IPR036259">
    <property type="entry name" value="MFS_trans_sf"/>
</dbReference>
<evidence type="ECO:0000256" key="3">
    <source>
        <dbReference type="ARBA" id="ARBA00022692"/>
    </source>
</evidence>
<dbReference type="EMBL" id="UPPP01000063">
    <property type="protein sequence ID" value="VBB06347.1"/>
    <property type="molecule type" value="Genomic_DNA"/>
</dbReference>
<reference evidence="8 9" key="1">
    <citation type="submission" date="2018-06" db="EMBL/GenBank/DDBJ databases">
        <authorList>
            <person name="Strepis N."/>
        </authorList>
    </citation>
    <scope>NUCLEOTIDE SEQUENCE [LARGE SCALE GENOMIC DNA]</scope>
    <source>
        <strain evidence="8">LUCI</strain>
    </source>
</reference>
<dbReference type="AlphaFoldDB" id="A0A498R667"/>
<dbReference type="SUPFAM" id="SSF103473">
    <property type="entry name" value="MFS general substrate transporter"/>
    <property type="match status" value="1"/>
</dbReference>
<feature type="transmembrane region" description="Helical" evidence="6">
    <location>
        <begin position="276"/>
        <end position="294"/>
    </location>
</feature>
<keyword evidence="8" id="KW-0762">Sugar transport</keyword>
<evidence type="ECO:0000256" key="4">
    <source>
        <dbReference type="ARBA" id="ARBA00022989"/>
    </source>
</evidence>
<protein>
    <submittedName>
        <fullName evidence="8">Sugar transport proteins signature 1</fullName>
    </submittedName>
</protein>
<dbReference type="OrthoDB" id="9770492at2"/>
<sequence length="401" mass="42336">MNNKQPVQYGKIGILSLAHMLNDLYSNYLPQMLPFLVALNPGFTATRAAILVSAFTITSSLVQPLFGYFLDRRGKRWLVHVGTLWMAVMLSLTGIVHSYVVLVSLAALAGLGTAAFHPQASTMVNVLSGDRKAVLLSAFVAFGNFGFALGPLLLVPLFQAYGLHATVVTIIPGILVALLLLFFAPRNQALGGTAPEFSAVLHSLKSASRELLAIISVIAVRSLAYTGMLTILPLYFKSQNLSNIAASHLLTLMLFTGAVGGLLGGFISDYYGRKRLIVGSLIVSTPLFLVFFYTQGLISTIFLGLAGAALLSSFSVTIVAAQEAIPDNKALAAGLTMGFAGGIGGLAIILIGRIGDIWGLAAAVFVIFLLPALAGLIGLFMKSRPAARQQRGLQSVGEAKI</sequence>
<feature type="transmembrane region" description="Helical" evidence="6">
    <location>
        <begin position="248"/>
        <end position="267"/>
    </location>
</feature>
<keyword evidence="5 6" id="KW-0472">Membrane</keyword>
<dbReference type="RefSeq" id="WP_122627300.1">
    <property type="nucleotide sequence ID" value="NZ_UPPP01000063.1"/>
</dbReference>